<keyword evidence="2" id="KW-1185">Reference proteome</keyword>
<dbReference type="Gene3D" id="2.40.128.140">
    <property type="entry name" value="Outer membrane protein"/>
    <property type="match status" value="1"/>
</dbReference>
<dbReference type="Pfam" id="PF09982">
    <property type="entry name" value="LpxR"/>
    <property type="match status" value="1"/>
</dbReference>
<comment type="caution">
    <text evidence="1">The sequence shown here is derived from an EMBL/GenBank/DDBJ whole genome shotgun (WGS) entry which is preliminary data.</text>
</comment>
<dbReference type="InterPro" id="IPR018707">
    <property type="entry name" value="LpxR"/>
</dbReference>
<proteinExistence type="predicted"/>
<dbReference type="InterPro" id="IPR037107">
    <property type="entry name" value="Put_OMP_sf"/>
</dbReference>
<evidence type="ECO:0000313" key="1">
    <source>
        <dbReference type="EMBL" id="TDP60278.1"/>
    </source>
</evidence>
<name>A0A4R6QCC2_9FLAO</name>
<sequence length="311" mass="36500">MVKFFIPFFFMVFISFSQNKKAFEMGVLLDNDSFSSLVNDKYYTNGMEIFGNYISKKSNQDVFKSNGFKIGQYIFNPKWVKSDFKEDHNRPYAGYLFAEFNQNRFYKNQTVWITKYQIGVVGPSSKAEDFQKWMHNAFGFGRLYGWQHQIKNTVAIQYNTILSSKVFDKITTDKIDFHWQSKAEIGTVFSSITTGILSRISLSKNLKSMQQSNFFNSLMFDDKNVNELYFYFLPKINLQFYDASIQGSLFDDESPLTFTPNLFRFKLETGLKYQIQNWNLGYTFHYTTQEIKSNSVTGFYYGSVGLSYIFK</sequence>
<organism evidence="1 2">
    <name type="scientific">Flavobacterium dankookense</name>
    <dbReference type="NCBI Taxonomy" id="706186"/>
    <lineage>
        <taxon>Bacteria</taxon>
        <taxon>Pseudomonadati</taxon>
        <taxon>Bacteroidota</taxon>
        <taxon>Flavobacteriia</taxon>
        <taxon>Flavobacteriales</taxon>
        <taxon>Flavobacteriaceae</taxon>
        <taxon>Flavobacterium</taxon>
    </lineage>
</organism>
<dbReference type="Proteomes" id="UP000295260">
    <property type="component" value="Unassembled WGS sequence"/>
</dbReference>
<reference evidence="1 2" key="1">
    <citation type="submission" date="2019-03" db="EMBL/GenBank/DDBJ databases">
        <title>Genomic Encyclopedia of Archaeal and Bacterial Type Strains, Phase II (KMG-II): from individual species to whole genera.</title>
        <authorList>
            <person name="Goeker M."/>
        </authorList>
    </citation>
    <scope>NUCLEOTIDE SEQUENCE [LARGE SCALE GENOMIC DNA]</scope>
    <source>
        <strain evidence="1 2">DSM 25687</strain>
    </source>
</reference>
<dbReference type="OrthoDB" id="622552at2"/>
<protein>
    <submittedName>
        <fullName evidence="1">Uncharacterized protein DUF2219</fullName>
    </submittedName>
</protein>
<gene>
    <name evidence="1" type="ORF">BC748_1260</name>
</gene>
<evidence type="ECO:0000313" key="2">
    <source>
        <dbReference type="Proteomes" id="UP000295260"/>
    </source>
</evidence>
<dbReference type="AlphaFoldDB" id="A0A4R6QCC2"/>
<accession>A0A4R6QCC2</accession>
<dbReference type="EMBL" id="SNXR01000012">
    <property type="protein sequence ID" value="TDP60278.1"/>
    <property type="molecule type" value="Genomic_DNA"/>
</dbReference>